<evidence type="ECO:0000259" key="4">
    <source>
        <dbReference type="Pfam" id="PF00717"/>
    </source>
</evidence>
<evidence type="ECO:0000256" key="3">
    <source>
        <dbReference type="ARBA" id="ARBA00023163"/>
    </source>
</evidence>
<evidence type="ECO:0000256" key="1">
    <source>
        <dbReference type="ARBA" id="ARBA00023015"/>
    </source>
</evidence>
<sequence length="233" mass="26039">MNTSGDRFKALLQECNLTPSDFAAQRKITPQHVNNWFKRGVPQARLDEFADLFCVHRRWLRTGEGPKHPDPLIPARPPAPRQLPPPAPLLDLAPAGVPIPLHQVSQGKLVPVPGLHQAIPAQALDSLGVAAGHSICIGMPADNMAPLLPQGTLLAIDRNFTQVIKGEYYALLHNGRLRVHQLSHGHNGTLCLHSHDRLNYPMERYTAQRRKAQRLEIIGWVFWWSCLRPVRPA</sequence>
<keyword evidence="1" id="KW-0805">Transcription regulation</keyword>
<dbReference type="InterPro" id="IPR039418">
    <property type="entry name" value="LexA-like"/>
</dbReference>
<feature type="domain" description="Peptidase S24/S26A/S26B/S26C" evidence="4">
    <location>
        <begin position="124"/>
        <end position="222"/>
    </location>
</feature>
<dbReference type="RefSeq" id="WP_217841595.1">
    <property type="nucleotide sequence ID" value="NZ_CP077076.1"/>
</dbReference>
<keyword evidence="6" id="KW-1185">Reference proteome</keyword>
<dbReference type="InterPro" id="IPR015927">
    <property type="entry name" value="Peptidase_S24_S26A/B/C"/>
</dbReference>
<keyword evidence="2" id="KW-0238">DNA-binding</keyword>
<dbReference type="Pfam" id="PF00717">
    <property type="entry name" value="Peptidase_S24"/>
    <property type="match status" value="1"/>
</dbReference>
<dbReference type="PANTHER" id="PTHR40661:SF2">
    <property type="entry name" value="HTH-TYPE TRANSCRIPTIONAL REGULATOR PRTR"/>
    <property type="match status" value="1"/>
</dbReference>
<dbReference type="InterPro" id="IPR001387">
    <property type="entry name" value="Cro/C1-type_HTH"/>
</dbReference>
<name>A0ABX8N775_9PSED</name>
<keyword evidence="3" id="KW-0804">Transcription</keyword>
<evidence type="ECO:0000313" key="5">
    <source>
        <dbReference type="EMBL" id="QXH52132.1"/>
    </source>
</evidence>
<reference evidence="5" key="1">
    <citation type="journal article" date="2021" name="Microorganisms">
        <title>The Ever-Expanding Pseudomonas Genus: Description of 43 New Species and Partition of the Pseudomonas putida Group.</title>
        <authorList>
            <person name="Girard L."/>
            <person name="Lood C."/>
            <person name="Hofte M."/>
            <person name="Vandamme P."/>
            <person name="Rokni-Zadeh H."/>
            <person name="van Noort V."/>
            <person name="Lavigne R."/>
            <person name="De Mot R."/>
        </authorList>
    </citation>
    <scope>NUCLEOTIDE SEQUENCE</scope>
    <source>
        <strain evidence="5">COW40</strain>
    </source>
</reference>
<evidence type="ECO:0000313" key="6">
    <source>
        <dbReference type="Proteomes" id="UP001046350"/>
    </source>
</evidence>
<dbReference type="EMBL" id="CP077076">
    <property type="protein sequence ID" value="QXH52132.1"/>
    <property type="molecule type" value="Genomic_DNA"/>
</dbReference>
<dbReference type="PANTHER" id="PTHR40661">
    <property type="match status" value="1"/>
</dbReference>
<dbReference type="CDD" id="cd00093">
    <property type="entry name" value="HTH_XRE"/>
    <property type="match status" value="1"/>
</dbReference>
<evidence type="ECO:0000256" key="2">
    <source>
        <dbReference type="ARBA" id="ARBA00023125"/>
    </source>
</evidence>
<protein>
    <submittedName>
        <fullName evidence="5">XRE family transcriptional regulator</fullName>
    </submittedName>
</protein>
<dbReference type="Proteomes" id="UP001046350">
    <property type="component" value="Chromosome"/>
</dbReference>
<accession>A0ABX8N775</accession>
<organism evidence="5 6">
    <name type="scientific">Pseudomonas fakonensis</name>
    <dbReference type="NCBI Taxonomy" id="2842355"/>
    <lineage>
        <taxon>Bacteria</taxon>
        <taxon>Pseudomonadati</taxon>
        <taxon>Pseudomonadota</taxon>
        <taxon>Gammaproteobacteria</taxon>
        <taxon>Pseudomonadales</taxon>
        <taxon>Pseudomonadaceae</taxon>
        <taxon>Pseudomonas</taxon>
    </lineage>
</organism>
<proteinExistence type="predicted"/>
<gene>
    <name evidence="5" type="ORF">KSS94_03060</name>
</gene>
<dbReference type="CDD" id="cd06529">
    <property type="entry name" value="S24_LexA-like"/>
    <property type="match status" value="1"/>
</dbReference>